<evidence type="ECO:0000313" key="1">
    <source>
        <dbReference type="EMBL" id="MBX63812.1"/>
    </source>
</evidence>
<organism evidence="1">
    <name type="scientific">Rhizophora mucronata</name>
    <name type="common">Asiatic mangrove</name>
    <dbReference type="NCBI Taxonomy" id="61149"/>
    <lineage>
        <taxon>Eukaryota</taxon>
        <taxon>Viridiplantae</taxon>
        <taxon>Streptophyta</taxon>
        <taxon>Embryophyta</taxon>
        <taxon>Tracheophyta</taxon>
        <taxon>Spermatophyta</taxon>
        <taxon>Magnoliopsida</taxon>
        <taxon>eudicotyledons</taxon>
        <taxon>Gunneridae</taxon>
        <taxon>Pentapetalae</taxon>
        <taxon>rosids</taxon>
        <taxon>fabids</taxon>
        <taxon>Malpighiales</taxon>
        <taxon>Rhizophoraceae</taxon>
        <taxon>Rhizophora</taxon>
    </lineage>
</organism>
<dbReference type="EMBL" id="GGEC01083328">
    <property type="protein sequence ID" value="MBX63812.1"/>
    <property type="molecule type" value="Transcribed_RNA"/>
</dbReference>
<dbReference type="AlphaFoldDB" id="A0A2P2Q9X9"/>
<name>A0A2P2Q9X9_RHIMU</name>
<sequence>MIRLIIQGNHPKRELKYQIKAKASVTTSLEHKKATAHK</sequence>
<proteinExistence type="predicted"/>
<protein>
    <submittedName>
        <fullName evidence="1">Uncharacterized protein</fullName>
    </submittedName>
</protein>
<reference evidence="1" key="1">
    <citation type="submission" date="2018-02" db="EMBL/GenBank/DDBJ databases">
        <title>Rhizophora mucronata_Transcriptome.</title>
        <authorList>
            <person name="Meera S.P."/>
            <person name="Sreeshan A."/>
            <person name="Augustine A."/>
        </authorList>
    </citation>
    <scope>NUCLEOTIDE SEQUENCE</scope>
    <source>
        <tissue evidence="1">Leaf</tissue>
    </source>
</reference>
<accession>A0A2P2Q9X9</accession>